<evidence type="ECO:0000256" key="1">
    <source>
        <dbReference type="ARBA" id="ARBA00005228"/>
    </source>
</evidence>
<evidence type="ECO:0008006" key="8">
    <source>
        <dbReference type="Google" id="ProtNLM"/>
    </source>
</evidence>
<dbReference type="GO" id="GO:0004252">
    <property type="term" value="F:serine-type endopeptidase activity"/>
    <property type="evidence" value="ECO:0007669"/>
    <property type="project" value="InterPro"/>
</dbReference>
<dbReference type="Pfam" id="PF02897">
    <property type="entry name" value="Peptidase_S9_N"/>
    <property type="match status" value="1"/>
</dbReference>
<evidence type="ECO:0000256" key="2">
    <source>
        <dbReference type="ARBA" id="ARBA00022670"/>
    </source>
</evidence>
<evidence type="ECO:0000256" key="4">
    <source>
        <dbReference type="ARBA" id="ARBA00022825"/>
    </source>
</evidence>
<feature type="domain" description="Peptidase S9A N-terminal" evidence="6">
    <location>
        <begin position="7"/>
        <end position="404"/>
    </location>
</feature>
<dbReference type="SUPFAM" id="SSF53474">
    <property type="entry name" value="alpha/beta-Hydrolases"/>
    <property type="match status" value="1"/>
</dbReference>
<dbReference type="Gene3D" id="3.40.50.1820">
    <property type="entry name" value="alpha/beta hydrolase"/>
    <property type="match status" value="1"/>
</dbReference>
<dbReference type="PRINTS" id="PR00862">
    <property type="entry name" value="PROLIGOPTASE"/>
</dbReference>
<dbReference type="InterPro" id="IPR023302">
    <property type="entry name" value="Pept_S9A_N"/>
</dbReference>
<dbReference type="GO" id="GO:0006508">
    <property type="term" value="P:proteolysis"/>
    <property type="evidence" value="ECO:0007669"/>
    <property type="project" value="UniProtKB-KW"/>
</dbReference>
<dbReference type="EMBL" id="UINC01006046">
    <property type="protein sequence ID" value="SVA25136.1"/>
    <property type="molecule type" value="Genomic_DNA"/>
</dbReference>
<dbReference type="InterPro" id="IPR001375">
    <property type="entry name" value="Peptidase_S9_cat"/>
</dbReference>
<evidence type="ECO:0000259" key="6">
    <source>
        <dbReference type="Pfam" id="PF02897"/>
    </source>
</evidence>
<comment type="similarity">
    <text evidence="1">Belongs to the peptidase S9A family.</text>
</comment>
<dbReference type="Pfam" id="PF00326">
    <property type="entry name" value="Peptidase_S9"/>
    <property type="match status" value="1"/>
</dbReference>
<evidence type="ECO:0000259" key="5">
    <source>
        <dbReference type="Pfam" id="PF00326"/>
    </source>
</evidence>
<protein>
    <recommendedName>
        <fullName evidence="8">Peptidase S9A N-terminal domain-containing protein</fullName>
    </recommendedName>
</protein>
<dbReference type="Gene3D" id="2.130.10.120">
    <property type="entry name" value="Prolyl oligopeptidase, N-terminal domain"/>
    <property type="match status" value="1"/>
</dbReference>
<gene>
    <name evidence="7" type="ORF">METZ01_LOCUS77990</name>
</gene>
<accession>A0A381UA90</accession>
<dbReference type="SUPFAM" id="SSF50993">
    <property type="entry name" value="Peptidase/esterase 'gauge' domain"/>
    <property type="match status" value="1"/>
</dbReference>
<dbReference type="InterPro" id="IPR002470">
    <property type="entry name" value="Peptidase_S9A"/>
</dbReference>
<dbReference type="InterPro" id="IPR029058">
    <property type="entry name" value="AB_hydrolase_fold"/>
</dbReference>
<proteinExistence type="inferred from homology"/>
<dbReference type="PANTHER" id="PTHR11757:SF19">
    <property type="entry name" value="PROLYL ENDOPEPTIDASE-LIKE"/>
    <property type="match status" value="1"/>
</dbReference>
<evidence type="ECO:0000313" key="7">
    <source>
        <dbReference type="EMBL" id="SVA25136.1"/>
    </source>
</evidence>
<dbReference type="FunFam" id="3.40.50.1820:FF:000005">
    <property type="entry name" value="Prolyl endopeptidase"/>
    <property type="match status" value="1"/>
</dbReference>
<reference evidence="7" key="1">
    <citation type="submission" date="2018-05" db="EMBL/GenBank/DDBJ databases">
        <authorList>
            <person name="Lanie J.A."/>
            <person name="Ng W.-L."/>
            <person name="Kazmierczak K.M."/>
            <person name="Andrzejewski T.M."/>
            <person name="Davidsen T.M."/>
            <person name="Wayne K.J."/>
            <person name="Tettelin H."/>
            <person name="Glass J.I."/>
            <person name="Rusch D."/>
            <person name="Podicherti R."/>
            <person name="Tsui H.-C.T."/>
            <person name="Winkler M.E."/>
        </authorList>
    </citation>
    <scope>NUCLEOTIDE SEQUENCE</scope>
</reference>
<keyword evidence="2" id="KW-0645">Protease</keyword>
<dbReference type="AlphaFoldDB" id="A0A381UA90"/>
<evidence type="ECO:0000256" key="3">
    <source>
        <dbReference type="ARBA" id="ARBA00022801"/>
    </source>
</evidence>
<keyword evidence="3" id="KW-0378">Hydrolase</keyword>
<sequence length="681" mass="78047">MDNPVPIAPKRPKTITTHGETRIDPWFWLRDVDDPETMEYLRAENAYTETAMAPEEELQQRLYQEMRGRIKEDDSTVPEKEGDYYYYTRFEEARQYPIYCRKHLSLVGSEEVLIDVNELAKDLDYCRVGNWENSPDHKWLAYSIDTDGSEKYTIVIKDLESGELLDEAIPGSYYSLEWANDSQTIYYDVLDENHRPVKIFRHRLGDDPSRDGLVYEERDPRFFVGVMKSASKRFIFVTSAGNNMSEWRFMDADVPDGRLTLVQPRREDFEYDVDHHGERFLIRNNGDGARDFKVSETPVSAPGSEYWKDLVPHLPGRPIAGFGISQEYFVLYYRANGLPQVQIMNLSTGETHDLSFDEEDYSVRLQGSREWDSPVLRFSYASLTTPATVYDYDMGTRQREFKKQVQVLGEFSSEKYQSRRVFATAADGTPIPISVLYAKHTPLDGSAPLYLYGYGSYGLIIESDFGSARLSLVDRGYIFAIAHVRGGMDLGWDWYEDGKLLNKKNTFTDFIACAEHLIGEGYTMKGQIVASGGSAGGMLMGAVVNMRPDLFKAVIADVPFVDVLNTMLDNTLPLTTMEYNEWGNPEDRPFYDYIKSYSPYDNVRPQDYPHMLVTGGISDPRVTYWEPTKWIAQLRASKTDDNLLLLKIHMDSGHAGASGRFDRLKEVALEYAFILKVFAEE</sequence>
<keyword evidence="4" id="KW-0720">Serine protease</keyword>
<name>A0A381UA90_9ZZZZ</name>
<dbReference type="InterPro" id="IPR051543">
    <property type="entry name" value="Serine_Peptidase_S9A"/>
</dbReference>
<feature type="domain" description="Peptidase S9 prolyl oligopeptidase catalytic" evidence="5">
    <location>
        <begin position="468"/>
        <end position="679"/>
    </location>
</feature>
<dbReference type="PANTHER" id="PTHR11757">
    <property type="entry name" value="PROTEASE FAMILY S9A OLIGOPEPTIDASE"/>
    <property type="match status" value="1"/>
</dbReference>
<organism evidence="7">
    <name type="scientific">marine metagenome</name>
    <dbReference type="NCBI Taxonomy" id="408172"/>
    <lineage>
        <taxon>unclassified sequences</taxon>
        <taxon>metagenomes</taxon>
        <taxon>ecological metagenomes</taxon>
    </lineage>
</organism>